<gene>
    <name evidence="3" type="ORF">TKK_015813</name>
</gene>
<dbReference type="InterPro" id="IPR050951">
    <property type="entry name" value="Retrovirus_Pol_polyprotein"/>
</dbReference>
<feature type="domain" description="Integrase zinc-binding" evidence="2">
    <location>
        <begin position="97"/>
        <end position="154"/>
    </location>
</feature>
<dbReference type="EMBL" id="JBJJXI010000123">
    <property type="protein sequence ID" value="KAL3389617.1"/>
    <property type="molecule type" value="Genomic_DNA"/>
</dbReference>
<dbReference type="GO" id="GO:0003964">
    <property type="term" value="F:RNA-directed DNA polymerase activity"/>
    <property type="evidence" value="ECO:0007669"/>
    <property type="project" value="UniProtKB-EC"/>
</dbReference>
<evidence type="ECO:0000256" key="1">
    <source>
        <dbReference type="ARBA" id="ARBA00012493"/>
    </source>
</evidence>
<comment type="caution">
    <text evidence="3">The sequence shown here is derived from an EMBL/GenBank/DDBJ whole genome shotgun (WGS) entry which is preliminary data.</text>
</comment>
<dbReference type="Pfam" id="PF17921">
    <property type="entry name" value="Integrase_H2C2"/>
    <property type="match status" value="1"/>
</dbReference>
<organism evidence="3 4">
    <name type="scientific">Trichogramma kaykai</name>
    <dbReference type="NCBI Taxonomy" id="54128"/>
    <lineage>
        <taxon>Eukaryota</taxon>
        <taxon>Metazoa</taxon>
        <taxon>Ecdysozoa</taxon>
        <taxon>Arthropoda</taxon>
        <taxon>Hexapoda</taxon>
        <taxon>Insecta</taxon>
        <taxon>Pterygota</taxon>
        <taxon>Neoptera</taxon>
        <taxon>Endopterygota</taxon>
        <taxon>Hymenoptera</taxon>
        <taxon>Apocrita</taxon>
        <taxon>Proctotrupomorpha</taxon>
        <taxon>Chalcidoidea</taxon>
        <taxon>Trichogrammatidae</taxon>
        <taxon>Trichogramma</taxon>
    </lineage>
</organism>
<dbReference type="AlphaFoldDB" id="A0ABD2W937"/>
<evidence type="ECO:0000313" key="3">
    <source>
        <dbReference type="EMBL" id="KAL3389617.1"/>
    </source>
</evidence>
<accession>A0ABD2W937</accession>
<evidence type="ECO:0000259" key="2">
    <source>
        <dbReference type="Pfam" id="PF17921"/>
    </source>
</evidence>
<dbReference type="PANTHER" id="PTHR37984:SF5">
    <property type="entry name" value="PROTEIN NYNRIN-LIKE"/>
    <property type="match status" value="1"/>
</dbReference>
<proteinExistence type="predicted"/>
<dbReference type="InterPro" id="IPR041588">
    <property type="entry name" value="Integrase_H2C2"/>
</dbReference>
<dbReference type="Gene3D" id="1.10.340.70">
    <property type="match status" value="1"/>
</dbReference>
<dbReference type="EC" id="2.7.7.49" evidence="1"/>
<name>A0ABD2W937_9HYME</name>
<dbReference type="Proteomes" id="UP001627154">
    <property type="component" value="Unassembled WGS sequence"/>
</dbReference>
<evidence type="ECO:0000313" key="4">
    <source>
        <dbReference type="Proteomes" id="UP001627154"/>
    </source>
</evidence>
<reference evidence="3 4" key="1">
    <citation type="journal article" date="2024" name="bioRxiv">
        <title>A reference genome for Trichogramma kaykai: A tiny desert-dwelling parasitoid wasp with competing sex-ratio distorters.</title>
        <authorList>
            <person name="Culotta J."/>
            <person name="Lindsey A.R."/>
        </authorList>
    </citation>
    <scope>NUCLEOTIDE SEQUENCE [LARGE SCALE GENOMIC DNA]</scope>
    <source>
        <strain evidence="3 4">KSX58</strain>
    </source>
</reference>
<protein>
    <recommendedName>
        <fullName evidence="1">RNA-directed DNA polymerase</fullName>
        <ecNumber evidence="1">2.7.7.49</ecNumber>
    </recommendedName>
</protein>
<sequence length="156" mass="18816">MELEEHTYTVEHRKGSLNHVPDALSRIYKEDEKEITTLSLMSNSEDTWYLGTYEKVSKDPKNYPNWNIRSGQMYRFRLDTEDKNLADDDERKWKLVVPREQRTMVLRECHDEPTAAHLGREKTYDRLAERYFWPKMYTDVADYVRKCKTCQQIKVE</sequence>
<keyword evidence="4" id="KW-1185">Reference proteome</keyword>
<dbReference type="PANTHER" id="PTHR37984">
    <property type="entry name" value="PROTEIN CBG26694"/>
    <property type="match status" value="1"/>
</dbReference>
<dbReference type="FunFam" id="1.10.340.70:FF:000001">
    <property type="entry name" value="Retrovirus-related Pol polyprotein from transposon gypsy-like Protein"/>
    <property type="match status" value="1"/>
</dbReference>